<protein>
    <submittedName>
        <fullName evidence="1">Uncharacterized protein</fullName>
    </submittedName>
</protein>
<dbReference type="RefSeq" id="WP_380025768.1">
    <property type="nucleotide sequence ID" value="NZ_JBHSHC010000091.1"/>
</dbReference>
<reference evidence="2" key="1">
    <citation type="journal article" date="2019" name="Int. J. Syst. Evol. Microbiol.">
        <title>The Global Catalogue of Microorganisms (GCM) 10K type strain sequencing project: providing services to taxonomists for standard genome sequencing and annotation.</title>
        <authorList>
            <consortium name="The Broad Institute Genomics Platform"/>
            <consortium name="The Broad Institute Genome Sequencing Center for Infectious Disease"/>
            <person name="Wu L."/>
            <person name="Ma J."/>
        </authorList>
    </citation>
    <scope>NUCLEOTIDE SEQUENCE [LARGE SCALE GENOMIC DNA]</scope>
    <source>
        <strain evidence="2">WYCCWR 12678</strain>
    </source>
</reference>
<sequence length="177" mass="20192">KIGRLILHIMDYRVLLHLFLQFKYKKENQNKLDKLSIEVGSQEEVFVTITFAKPIDDTKLNKFIQDYKLNVKHAIVRSTEKGTNLRGTLLMKPEASGTFEKQSMDEIHQLLTGNQATFKGFIELVATVPNSQLKALTADQLVFLADPSADDHFVSNAKNEYMPGVFWNLEDTNMVSE</sequence>
<evidence type="ECO:0000313" key="1">
    <source>
        <dbReference type="EMBL" id="MFC4767846.1"/>
    </source>
</evidence>
<dbReference type="EMBL" id="JBHSHC010000091">
    <property type="protein sequence ID" value="MFC4767846.1"/>
    <property type="molecule type" value="Genomic_DNA"/>
</dbReference>
<comment type="caution">
    <text evidence="1">The sequence shown here is derived from an EMBL/GenBank/DDBJ whole genome shotgun (WGS) entry which is preliminary data.</text>
</comment>
<proteinExistence type="predicted"/>
<evidence type="ECO:0000313" key="2">
    <source>
        <dbReference type="Proteomes" id="UP001596002"/>
    </source>
</evidence>
<feature type="non-terminal residue" evidence="1">
    <location>
        <position position="1"/>
    </location>
</feature>
<dbReference type="Proteomes" id="UP001596002">
    <property type="component" value="Unassembled WGS sequence"/>
</dbReference>
<accession>A0ABV9Q013</accession>
<name>A0ABV9Q013_9BACL</name>
<organism evidence="1 2">
    <name type="scientific">Effusibacillus consociatus</name>
    <dbReference type="NCBI Taxonomy" id="1117041"/>
    <lineage>
        <taxon>Bacteria</taxon>
        <taxon>Bacillati</taxon>
        <taxon>Bacillota</taxon>
        <taxon>Bacilli</taxon>
        <taxon>Bacillales</taxon>
        <taxon>Alicyclobacillaceae</taxon>
        <taxon>Effusibacillus</taxon>
    </lineage>
</organism>
<keyword evidence="2" id="KW-1185">Reference proteome</keyword>
<gene>
    <name evidence="1" type="ORF">ACFO8Q_10825</name>
</gene>